<evidence type="ECO:0000256" key="2">
    <source>
        <dbReference type="SAM" id="Phobius"/>
    </source>
</evidence>
<keyword evidence="2" id="KW-0472">Membrane</keyword>
<keyword evidence="2" id="KW-1133">Transmembrane helix</keyword>
<gene>
    <name evidence="3" type="ORF">ACFFN0_01140</name>
</gene>
<organism evidence="3 4">
    <name type="scientific">Ornithinimicrobium kibberense</name>
    <dbReference type="NCBI Taxonomy" id="282060"/>
    <lineage>
        <taxon>Bacteria</taxon>
        <taxon>Bacillati</taxon>
        <taxon>Actinomycetota</taxon>
        <taxon>Actinomycetes</taxon>
        <taxon>Micrococcales</taxon>
        <taxon>Ornithinimicrobiaceae</taxon>
        <taxon>Ornithinimicrobium</taxon>
    </lineage>
</organism>
<protein>
    <submittedName>
        <fullName evidence="3">DUF6703 family protein</fullName>
    </submittedName>
</protein>
<feature type="transmembrane region" description="Helical" evidence="2">
    <location>
        <begin position="68"/>
        <end position="86"/>
    </location>
</feature>
<name>A0ABV5UYP8_9MICO</name>
<reference evidence="3 4" key="1">
    <citation type="submission" date="2024-09" db="EMBL/GenBank/DDBJ databases">
        <authorList>
            <person name="Sun Q."/>
            <person name="Mori K."/>
        </authorList>
    </citation>
    <scope>NUCLEOTIDE SEQUENCE [LARGE SCALE GENOMIC DNA]</scope>
    <source>
        <strain evidence="3 4">JCM 12763</strain>
    </source>
</reference>
<dbReference type="InterPro" id="IPR046549">
    <property type="entry name" value="DUF6703"/>
</dbReference>
<dbReference type="EMBL" id="JBHMAX010000002">
    <property type="protein sequence ID" value="MFB9730645.1"/>
    <property type="molecule type" value="Genomic_DNA"/>
</dbReference>
<sequence>MPDTSPPSDPHPRRASATPDGGPGPGPLRYAVEQRSLPVLTRLARLPVWLPFLVLLVLMLVGGFVGGAVGWVLVGLALAFILWLLYLSWPRLTTVERLMRATVLLLFAVVTVTQLVPRG</sequence>
<evidence type="ECO:0000313" key="4">
    <source>
        <dbReference type="Proteomes" id="UP001589613"/>
    </source>
</evidence>
<comment type="caution">
    <text evidence="3">The sequence shown here is derived from an EMBL/GenBank/DDBJ whole genome shotgun (WGS) entry which is preliminary data.</text>
</comment>
<feature type="region of interest" description="Disordered" evidence="1">
    <location>
        <begin position="1"/>
        <end position="26"/>
    </location>
</feature>
<keyword evidence="4" id="KW-1185">Reference proteome</keyword>
<evidence type="ECO:0000313" key="3">
    <source>
        <dbReference type="EMBL" id="MFB9730645.1"/>
    </source>
</evidence>
<feature type="transmembrane region" description="Helical" evidence="2">
    <location>
        <begin position="98"/>
        <end position="116"/>
    </location>
</feature>
<dbReference type="Proteomes" id="UP001589613">
    <property type="component" value="Unassembled WGS sequence"/>
</dbReference>
<accession>A0ABV5UYP8</accession>
<evidence type="ECO:0000256" key="1">
    <source>
        <dbReference type="SAM" id="MobiDB-lite"/>
    </source>
</evidence>
<dbReference type="RefSeq" id="WP_237770185.1">
    <property type="nucleotide sequence ID" value="NZ_JBHMAX010000002.1"/>
</dbReference>
<dbReference type="Pfam" id="PF20444">
    <property type="entry name" value="DUF6703"/>
    <property type="match status" value="1"/>
</dbReference>
<proteinExistence type="predicted"/>
<keyword evidence="2" id="KW-0812">Transmembrane</keyword>